<dbReference type="AlphaFoldDB" id="Q1GVR9"/>
<keyword evidence="4" id="KW-1185">Reference proteome</keyword>
<name>Q1GVR9_SPHAL</name>
<dbReference type="KEGG" id="sal:Sala_0532"/>
<dbReference type="Proteomes" id="UP000006578">
    <property type="component" value="Chromosome"/>
</dbReference>
<sequence>MRHSLTAALLATSILCLPSTARAQTMTAEEAAALRAELAALKAQVATLESRLDAATGQPAPAAQPKSPSVAAKPASEIGWKGAPEIRTADGWSFKPRGRMQVDLAAVDTPVGATDARGGLKTEFRRIYLGVDGKIPGGFAYRVEADVANNSVELTDVYLTYGTGPLSVTAGQIKPFWSLDEMTSDLFTSFMERAAFAQAFGFERRVGLSAQYRRGDLLLQAGVFGDNAGDLLDDSNNAVSLDGRVVWMPKLGDTQLHLAASGHWRDPNDPAALGRYRARPFAHTTDVRLVDTGLIDVASERGIGLEGAVIAGPFHAAGEGYWHRVNRTGPADPTFFGGYAEVGMVLTPGDRRGYKDGGFDRLKPTKPITAGGVGAFEVNARYDHLDLNDGGIVGGRQQAALISLVWAPVDYIRINANYGKLWVGDARVATATGDRDYTADTFGLRTQVDF</sequence>
<accession>Q1GVR9</accession>
<dbReference type="OrthoDB" id="9807854at2"/>
<dbReference type="EMBL" id="CP000356">
    <property type="protein sequence ID" value="ABF52253.1"/>
    <property type="molecule type" value="Genomic_DNA"/>
</dbReference>
<feature type="region of interest" description="Disordered" evidence="1">
    <location>
        <begin position="56"/>
        <end position="76"/>
    </location>
</feature>
<feature type="signal peptide" evidence="2">
    <location>
        <begin position="1"/>
        <end position="23"/>
    </location>
</feature>
<evidence type="ECO:0000313" key="4">
    <source>
        <dbReference type="Proteomes" id="UP000006578"/>
    </source>
</evidence>
<dbReference type="InterPro" id="IPR023614">
    <property type="entry name" value="Porin_dom_sf"/>
</dbReference>
<evidence type="ECO:0000313" key="3">
    <source>
        <dbReference type="EMBL" id="ABF52253.1"/>
    </source>
</evidence>
<organism evidence="3 4">
    <name type="scientific">Sphingopyxis alaskensis (strain DSM 13593 / LMG 18877 / RB2256)</name>
    <name type="common">Sphingomonas alaskensis</name>
    <dbReference type="NCBI Taxonomy" id="317655"/>
    <lineage>
        <taxon>Bacteria</taxon>
        <taxon>Pseudomonadati</taxon>
        <taxon>Pseudomonadota</taxon>
        <taxon>Alphaproteobacteria</taxon>
        <taxon>Sphingomonadales</taxon>
        <taxon>Sphingomonadaceae</taxon>
        <taxon>Sphingopyxis</taxon>
    </lineage>
</organism>
<dbReference type="HOGENOM" id="CLU_031025_4_0_5"/>
<dbReference type="Pfam" id="PF07396">
    <property type="entry name" value="Porin_O_P"/>
    <property type="match status" value="1"/>
</dbReference>
<dbReference type="InterPro" id="IPR010870">
    <property type="entry name" value="Porin_O/P"/>
</dbReference>
<dbReference type="RefSeq" id="WP_011540844.1">
    <property type="nucleotide sequence ID" value="NC_008048.1"/>
</dbReference>
<protein>
    <submittedName>
        <fullName evidence="3">Phosphate-selective porin O and P</fullName>
    </submittedName>
</protein>
<proteinExistence type="predicted"/>
<dbReference type="eggNOG" id="COG3746">
    <property type="taxonomic scope" value="Bacteria"/>
</dbReference>
<reference evidence="3 4" key="1">
    <citation type="journal article" date="2009" name="Proc. Natl. Acad. Sci. U.S.A.">
        <title>The genomic basis of trophic strategy in marine bacteria.</title>
        <authorList>
            <person name="Lauro F.M."/>
            <person name="McDougald D."/>
            <person name="Thomas T."/>
            <person name="Williams T.J."/>
            <person name="Egan S."/>
            <person name="Rice S."/>
            <person name="DeMaere M.Z."/>
            <person name="Ting L."/>
            <person name="Ertan H."/>
            <person name="Johnson J."/>
            <person name="Ferriera S."/>
            <person name="Lapidus A."/>
            <person name="Anderson I."/>
            <person name="Kyrpides N."/>
            <person name="Munk A.C."/>
            <person name="Detter C."/>
            <person name="Han C.S."/>
            <person name="Brown M.V."/>
            <person name="Robb F.T."/>
            <person name="Kjelleberg S."/>
            <person name="Cavicchioli R."/>
        </authorList>
    </citation>
    <scope>NUCLEOTIDE SEQUENCE [LARGE SCALE GENOMIC DNA]</scope>
    <source>
        <strain evidence="4">DSM 13593 / LMG 18877 / RB2256</strain>
    </source>
</reference>
<dbReference type="Gene3D" id="2.40.160.10">
    <property type="entry name" value="Porin"/>
    <property type="match status" value="1"/>
</dbReference>
<gene>
    <name evidence="3" type="ordered locus">Sala_0532</name>
</gene>
<dbReference type="STRING" id="317655.Sala_0532"/>
<evidence type="ECO:0000256" key="1">
    <source>
        <dbReference type="SAM" id="MobiDB-lite"/>
    </source>
</evidence>
<evidence type="ECO:0000256" key="2">
    <source>
        <dbReference type="SAM" id="SignalP"/>
    </source>
</evidence>
<dbReference type="SUPFAM" id="SSF56935">
    <property type="entry name" value="Porins"/>
    <property type="match status" value="1"/>
</dbReference>
<feature type="compositionally biased region" description="Low complexity" evidence="1">
    <location>
        <begin position="58"/>
        <end position="76"/>
    </location>
</feature>
<feature type="chain" id="PRO_5004189630" evidence="2">
    <location>
        <begin position="24"/>
        <end position="450"/>
    </location>
</feature>
<keyword evidence="2" id="KW-0732">Signal</keyword>